<dbReference type="AlphaFoldDB" id="A0AAD4T619"/>
<gene>
    <name evidence="1" type="ORF">MKW98_029614</name>
</gene>
<name>A0AAD4T619_9MAGN</name>
<dbReference type="InterPro" id="IPR046342">
    <property type="entry name" value="CBS_dom_sf"/>
</dbReference>
<sequence length="164" mass="18553">EILRRLFSKKINKSYLVEIGYLYGCNCLPSDPVYVAAKKMRDLRVLSVIITTGNKPHGILNSKDVLMQVVAQNLSAELTLVEKLENTLRCKDINQRCNSSSSNTTTTRKFSVCTRPCQSSMRTASCWTAKFNKGSWILNQFVDEQHKMMLVLPGMRSSLLSSRL</sequence>
<dbReference type="Gene3D" id="3.90.1280.20">
    <property type="match status" value="1"/>
</dbReference>
<feature type="non-terminal residue" evidence="1">
    <location>
        <position position="164"/>
    </location>
</feature>
<evidence type="ECO:0000313" key="1">
    <source>
        <dbReference type="EMBL" id="KAI3939838.1"/>
    </source>
</evidence>
<protein>
    <recommendedName>
        <fullName evidence="3">CBS domain-containing protein</fullName>
    </recommendedName>
</protein>
<dbReference type="EMBL" id="JAJJMB010005286">
    <property type="protein sequence ID" value="KAI3939838.1"/>
    <property type="molecule type" value="Genomic_DNA"/>
</dbReference>
<comment type="caution">
    <text evidence="1">The sequence shown here is derived from an EMBL/GenBank/DDBJ whole genome shotgun (WGS) entry which is preliminary data.</text>
</comment>
<dbReference type="SUPFAM" id="SSF54631">
    <property type="entry name" value="CBS-domain pair"/>
    <property type="match status" value="1"/>
</dbReference>
<organism evidence="1 2">
    <name type="scientific">Papaver atlanticum</name>
    <dbReference type="NCBI Taxonomy" id="357466"/>
    <lineage>
        <taxon>Eukaryota</taxon>
        <taxon>Viridiplantae</taxon>
        <taxon>Streptophyta</taxon>
        <taxon>Embryophyta</taxon>
        <taxon>Tracheophyta</taxon>
        <taxon>Spermatophyta</taxon>
        <taxon>Magnoliopsida</taxon>
        <taxon>Ranunculales</taxon>
        <taxon>Papaveraceae</taxon>
        <taxon>Papaveroideae</taxon>
        <taxon>Papaver</taxon>
    </lineage>
</organism>
<dbReference type="Proteomes" id="UP001202328">
    <property type="component" value="Unassembled WGS sequence"/>
</dbReference>
<keyword evidence="2" id="KW-1185">Reference proteome</keyword>
<evidence type="ECO:0008006" key="3">
    <source>
        <dbReference type="Google" id="ProtNLM"/>
    </source>
</evidence>
<accession>A0AAD4T619</accession>
<proteinExistence type="predicted"/>
<reference evidence="1" key="1">
    <citation type="submission" date="2022-04" db="EMBL/GenBank/DDBJ databases">
        <title>A functionally conserved STORR gene fusion in Papaver species that diverged 16.8 million years ago.</title>
        <authorList>
            <person name="Catania T."/>
        </authorList>
    </citation>
    <scope>NUCLEOTIDE SEQUENCE</scope>
    <source>
        <strain evidence="1">S-188037</strain>
    </source>
</reference>
<evidence type="ECO:0000313" key="2">
    <source>
        <dbReference type="Proteomes" id="UP001202328"/>
    </source>
</evidence>